<organism evidence="1 2">
    <name type="scientific">Bacillus thuringiensis serovar pingluonsis</name>
    <dbReference type="NCBI Taxonomy" id="180881"/>
    <lineage>
        <taxon>Bacteria</taxon>
        <taxon>Bacillati</taxon>
        <taxon>Bacillota</taxon>
        <taxon>Bacilli</taxon>
        <taxon>Bacillales</taxon>
        <taxon>Bacillaceae</taxon>
        <taxon>Bacillus</taxon>
        <taxon>Bacillus cereus group</taxon>
    </lineage>
</organism>
<evidence type="ECO:0000313" key="2">
    <source>
        <dbReference type="Proteomes" id="UP000195089"/>
    </source>
</evidence>
<proteinExistence type="predicted"/>
<evidence type="ECO:0000313" key="1">
    <source>
        <dbReference type="EMBL" id="OTY39578.1"/>
    </source>
</evidence>
<dbReference type="SUPFAM" id="SSF52980">
    <property type="entry name" value="Restriction endonuclease-like"/>
    <property type="match status" value="1"/>
</dbReference>
<comment type="caution">
    <text evidence="1">The sequence shown here is derived from an EMBL/GenBank/DDBJ whole genome shotgun (WGS) entry which is preliminary data.</text>
</comment>
<accession>A0A243B512</accession>
<reference evidence="1 2" key="1">
    <citation type="submission" date="2016-10" db="EMBL/GenBank/DDBJ databases">
        <title>Comparative genomics of Bacillus thuringiensis reveals a path to pathogens against multiple invertebrate hosts.</title>
        <authorList>
            <person name="Zheng J."/>
            <person name="Gao Q."/>
            <person name="Liu H."/>
            <person name="Peng D."/>
            <person name="Ruan L."/>
            <person name="Sun M."/>
        </authorList>
    </citation>
    <scope>NUCLEOTIDE SEQUENCE [LARGE SCALE GENOMIC DNA]</scope>
    <source>
        <strain evidence="1">BGSC 4BX1</strain>
    </source>
</reference>
<dbReference type="Gene3D" id="3.40.960.10">
    <property type="entry name" value="VSR Endonuclease"/>
    <property type="match status" value="1"/>
</dbReference>
<dbReference type="Proteomes" id="UP000195089">
    <property type="component" value="Unassembled WGS sequence"/>
</dbReference>
<dbReference type="AlphaFoldDB" id="A0A243B512"/>
<dbReference type="InterPro" id="IPR011335">
    <property type="entry name" value="Restrct_endonuc-II-like"/>
</dbReference>
<dbReference type="EMBL" id="NFDL01000086">
    <property type="protein sequence ID" value="OTY39578.1"/>
    <property type="molecule type" value="Genomic_DNA"/>
</dbReference>
<sequence length="128" mass="14786">MSGKHNPNYEGSFHGPKDAYLIFLKVNAKNGRLGNTSIERAIQAKLGKLDVHYESQKSMYYWHGNPEVYDECDRIAVQIKNKSRDKSKATYLIKCRHSMLVLWETDIKKRINWCVDQIKEAIRAAAIS</sequence>
<gene>
    <name evidence="1" type="ORF">BK742_21900</name>
</gene>
<name>A0A243B512_BACTU</name>
<protein>
    <submittedName>
        <fullName evidence="1">Uncharacterized protein</fullName>
    </submittedName>
</protein>